<evidence type="ECO:0000256" key="1">
    <source>
        <dbReference type="SAM" id="MobiDB-lite"/>
    </source>
</evidence>
<keyword evidence="4" id="KW-1185">Reference proteome</keyword>
<gene>
    <name evidence="3" type="ORF">ANE_LOCUS7282</name>
</gene>
<evidence type="ECO:0000313" key="4">
    <source>
        <dbReference type="Proteomes" id="UP000489600"/>
    </source>
</evidence>
<dbReference type="PANTHER" id="PTHR46932:SF12">
    <property type="entry name" value="HEAVY METAL-ASSOCIATED ISOPRENYLATED PLANT PROTEIN 47"/>
    <property type="match status" value="1"/>
</dbReference>
<protein>
    <recommendedName>
        <fullName evidence="2">HMA domain-containing protein</fullName>
    </recommendedName>
</protein>
<dbReference type="Gene3D" id="3.30.70.100">
    <property type="match status" value="1"/>
</dbReference>
<dbReference type="AlphaFoldDB" id="A0A565B5H4"/>
<reference evidence="3" key="1">
    <citation type="submission" date="2019-07" db="EMBL/GenBank/DDBJ databases">
        <authorList>
            <person name="Dittberner H."/>
        </authorList>
    </citation>
    <scope>NUCLEOTIDE SEQUENCE [LARGE SCALE GENOMIC DNA]</scope>
</reference>
<dbReference type="Proteomes" id="UP000489600">
    <property type="component" value="Unassembled WGS sequence"/>
</dbReference>
<sequence length="154" mass="17429">MKQKILIRVAMTDDTTRAKAMKSAVQFKGVSAVEIKGDHRNQIEVTGVEVDMICLTSTLRKRVAFAELVSVTKVEPPKKPDGDKKPDDKKPDEKKTEEKKPEPCYPPYYPPCYQPCYQPWPQGDGVPSSYPHPSDPYNYIGEPVYNQEPKCTIL</sequence>
<dbReference type="InterPro" id="IPR042885">
    <property type="entry name" value="HIPP47/16"/>
</dbReference>
<dbReference type="OrthoDB" id="692882at2759"/>
<accession>A0A565B5H4</accession>
<comment type="caution">
    <text evidence="3">The sequence shown here is derived from an EMBL/GenBank/DDBJ whole genome shotgun (WGS) entry which is preliminary data.</text>
</comment>
<feature type="region of interest" description="Disordered" evidence="1">
    <location>
        <begin position="71"/>
        <end position="107"/>
    </location>
</feature>
<feature type="compositionally biased region" description="Basic and acidic residues" evidence="1">
    <location>
        <begin position="75"/>
        <end position="102"/>
    </location>
</feature>
<dbReference type="PANTHER" id="PTHR46932">
    <property type="entry name" value="HEAVY METAL-ASSOCIATED ISOPRENYLATED PLANT PROTEIN 47"/>
    <property type="match status" value="1"/>
</dbReference>
<dbReference type="InterPro" id="IPR006121">
    <property type="entry name" value="HMA_dom"/>
</dbReference>
<evidence type="ECO:0000259" key="2">
    <source>
        <dbReference type="PROSITE" id="PS50846"/>
    </source>
</evidence>
<proteinExistence type="predicted"/>
<organism evidence="3 4">
    <name type="scientific">Arabis nemorensis</name>
    <dbReference type="NCBI Taxonomy" id="586526"/>
    <lineage>
        <taxon>Eukaryota</taxon>
        <taxon>Viridiplantae</taxon>
        <taxon>Streptophyta</taxon>
        <taxon>Embryophyta</taxon>
        <taxon>Tracheophyta</taxon>
        <taxon>Spermatophyta</taxon>
        <taxon>Magnoliopsida</taxon>
        <taxon>eudicotyledons</taxon>
        <taxon>Gunneridae</taxon>
        <taxon>Pentapetalae</taxon>
        <taxon>rosids</taxon>
        <taxon>malvids</taxon>
        <taxon>Brassicales</taxon>
        <taxon>Brassicaceae</taxon>
        <taxon>Arabideae</taxon>
        <taxon>Arabis</taxon>
    </lineage>
</organism>
<feature type="domain" description="HMA" evidence="2">
    <location>
        <begin position="2"/>
        <end position="71"/>
    </location>
</feature>
<name>A0A565B5H4_9BRAS</name>
<evidence type="ECO:0000313" key="3">
    <source>
        <dbReference type="EMBL" id="VVA96837.1"/>
    </source>
</evidence>
<dbReference type="PROSITE" id="PS50846">
    <property type="entry name" value="HMA_2"/>
    <property type="match status" value="1"/>
</dbReference>
<dbReference type="GO" id="GO:0046872">
    <property type="term" value="F:metal ion binding"/>
    <property type="evidence" value="ECO:0007669"/>
    <property type="project" value="InterPro"/>
</dbReference>
<dbReference type="EMBL" id="CABITT030000003">
    <property type="protein sequence ID" value="VVA96837.1"/>
    <property type="molecule type" value="Genomic_DNA"/>
</dbReference>